<name>A0A4R6R946_9BURK</name>
<keyword evidence="1" id="KW-0732">Signal</keyword>
<dbReference type="InterPro" id="IPR007497">
    <property type="entry name" value="SIMPL/DUF541"/>
</dbReference>
<dbReference type="PANTHER" id="PTHR34387">
    <property type="entry name" value="SLR1258 PROTEIN"/>
    <property type="match status" value="1"/>
</dbReference>
<dbReference type="Proteomes" id="UP000294593">
    <property type="component" value="Unassembled WGS sequence"/>
</dbReference>
<reference evidence="2 3" key="1">
    <citation type="submission" date="2019-03" db="EMBL/GenBank/DDBJ databases">
        <title>Genomic Encyclopedia of Type Strains, Phase IV (KMG-IV): sequencing the most valuable type-strain genomes for metagenomic binning, comparative biology and taxonomic classification.</title>
        <authorList>
            <person name="Goeker M."/>
        </authorList>
    </citation>
    <scope>NUCLEOTIDE SEQUENCE [LARGE SCALE GENOMIC DNA]</scope>
    <source>
        <strain evidence="2 3">DSM 11901</strain>
    </source>
</reference>
<dbReference type="Gene3D" id="3.30.70.2970">
    <property type="entry name" value="Protein of unknown function (DUF541), domain 2"/>
    <property type="match status" value="1"/>
</dbReference>
<feature type="signal peptide" evidence="1">
    <location>
        <begin position="1"/>
        <end position="27"/>
    </location>
</feature>
<dbReference type="Pfam" id="PF04402">
    <property type="entry name" value="SIMPL"/>
    <property type="match status" value="1"/>
</dbReference>
<proteinExistence type="predicted"/>
<keyword evidence="3" id="KW-1185">Reference proteome</keyword>
<evidence type="ECO:0000313" key="2">
    <source>
        <dbReference type="EMBL" id="TDP82126.1"/>
    </source>
</evidence>
<dbReference type="AlphaFoldDB" id="A0A4R6R946"/>
<evidence type="ECO:0000256" key="1">
    <source>
        <dbReference type="SAM" id="SignalP"/>
    </source>
</evidence>
<accession>A0A4R6R946</accession>
<dbReference type="PANTHER" id="PTHR34387:SF1">
    <property type="entry name" value="PERIPLASMIC IMMUNOGENIC PROTEIN"/>
    <property type="match status" value="1"/>
</dbReference>
<dbReference type="InterPro" id="IPR052022">
    <property type="entry name" value="26kDa_periplasmic_antigen"/>
</dbReference>
<dbReference type="GO" id="GO:0006974">
    <property type="term" value="P:DNA damage response"/>
    <property type="evidence" value="ECO:0007669"/>
    <property type="project" value="TreeGrafter"/>
</dbReference>
<dbReference type="RefSeq" id="WP_133609286.1">
    <property type="nucleotide sequence ID" value="NZ_SNXW01000006.1"/>
</dbReference>
<gene>
    <name evidence="2" type="ORF">EV672_10680</name>
</gene>
<evidence type="ECO:0000313" key="3">
    <source>
        <dbReference type="Proteomes" id="UP000294593"/>
    </source>
</evidence>
<comment type="caution">
    <text evidence="2">The sequence shown here is derived from an EMBL/GenBank/DDBJ whole genome shotgun (WGS) entry which is preliminary data.</text>
</comment>
<sequence>MPRFVTSAARRVLPALALSLPLVAAHAGEPDRRNVVQFSATATEELTQDQLTVTLEAVKEGSQAADVQAELKRLLDAALTEARKQAQATTPEALSVRTGSFNLYPRYNNTGKANGWQGSAQLVLSGNDAGKVSQAAGKLNQLNVVNVSYGLSRSVREQHESQLTTEAIGRFKLRAAQIARDFGMKGYTLGAMSVSSTEPGFEPRPVMMAMRAKAEAMSADAPLPVAPGKGVLSVTVSGEVVLTP</sequence>
<dbReference type="EMBL" id="SNXW01000006">
    <property type="protein sequence ID" value="TDP82126.1"/>
    <property type="molecule type" value="Genomic_DNA"/>
</dbReference>
<dbReference type="OrthoDB" id="7062395at2"/>
<organism evidence="2 3">
    <name type="scientific">Aquabacterium commune</name>
    <dbReference type="NCBI Taxonomy" id="70586"/>
    <lineage>
        <taxon>Bacteria</taxon>
        <taxon>Pseudomonadati</taxon>
        <taxon>Pseudomonadota</taxon>
        <taxon>Betaproteobacteria</taxon>
        <taxon>Burkholderiales</taxon>
        <taxon>Aquabacterium</taxon>
    </lineage>
</organism>
<feature type="chain" id="PRO_5020223986" evidence="1">
    <location>
        <begin position="28"/>
        <end position="244"/>
    </location>
</feature>
<protein>
    <submittedName>
        <fullName evidence="2">Putative secreted protein</fullName>
    </submittedName>
</protein>
<dbReference type="Gene3D" id="3.30.110.170">
    <property type="entry name" value="Protein of unknown function (DUF541), domain 1"/>
    <property type="match status" value="1"/>
</dbReference>